<feature type="chain" id="PRO_5039741356" evidence="2">
    <location>
        <begin position="22"/>
        <end position="568"/>
    </location>
</feature>
<dbReference type="InterPro" id="IPR008334">
    <property type="entry name" value="5'-Nucleotdase_C"/>
</dbReference>
<dbReference type="Proteomes" id="UP000183407">
    <property type="component" value="Unassembled WGS sequence"/>
</dbReference>
<dbReference type="InterPro" id="IPR036907">
    <property type="entry name" value="5'-Nucleotdase_C_sf"/>
</dbReference>
<reference evidence="6" key="1">
    <citation type="submission" date="2016-10" db="EMBL/GenBank/DDBJ databases">
        <authorList>
            <person name="Varghese N."/>
        </authorList>
    </citation>
    <scope>NUCLEOTIDE SEQUENCE [LARGE SCALE GENOMIC DNA]</scope>
    <source>
        <strain evidence="6">DSM 44719</strain>
    </source>
</reference>
<dbReference type="PANTHER" id="PTHR11575:SF24">
    <property type="entry name" value="5'-NUCLEOTIDASE"/>
    <property type="match status" value="1"/>
</dbReference>
<name>A0A1H5C612_RHOJO</name>
<protein>
    <submittedName>
        <fullName evidence="5">5'-nucleotidase</fullName>
    </submittedName>
</protein>
<feature type="signal peptide" evidence="2">
    <location>
        <begin position="1"/>
        <end position="21"/>
    </location>
</feature>
<dbReference type="SUPFAM" id="SSF55816">
    <property type="entry name" value="5'-nucleotidase (syn. UDP-sugar hydrolase), C-terminal domain"/>
    <property type="match status" value="1"/>
</dbReference>
<sequence length="568" mass="59488">MRRRAALRTAALAAGLSTALAVSLTSGLSAAQAQDATVSLRLLAFNDLHGSLEPPPGVRSQVKHADGSLVPAGGAAYLAAYVDQLRGQATHSLLYSVGDNWGSSALESAMFHDEPTVQLLNRMGVDASAIGNHELDEGYTEFRRMQTGGCHPVDGCRFGDTFEGARFPLLASNMEFENGAPATLPFTVNYVEGIPVGVIATMPADTARMVTPEGVGGLRFTDELAAVDRTADLLDFFGVRAIALLMHKGAEPVADNGPNSCEVTSGPARDLALRASPKVDVIFTADSHQQYNCSFPDPMGNPRVMMQGASHGRIISVVDVSIDRTTRDILRDRASSFNQVVTHDIPSDPDVQALADSAARQASEVGEARVASLTGDLTRDETGSGESTLGNVVADAQLAAGSGHGAQVALTNPGGLREDLLRGTGGTVTYGQAYAAQPFGNTLEVLTVTGAALKTALEQQFQPRGDGTITERILAPSSSLTYTMNRSAIVGDRISNLRVNGDTVTPDGTYRVAVNKFLADGGDGFDAFRTRSEAVHAGCDLDAFTAYLGAKSPVTPPNTDRIAVLGGQ</sequence>
<dbReference type="OrthoDB" id="1016457at2"/>
<comment type="similarity">
    <text evidence="2">Belongs to the 5'-nucleotidase family.</text>
</comment>
<dbReference type="InterPro" id="IPR006179">
    <property type="entry name" value="5_nucleotidase/apyrase"/>
</dbReference>
<dbReference type="GO" id="GO:0009166">
    <property type="term" value="P:nucleotide catabolic process"/>
    <property type="evidence" value="ECO:0007669"/>
    <property type="project" value="InterPro"/>
</dbReference>
<keyword evidence="1 2" id="KW-0732">Signal</keyword>
<dbReference type="AlphaFoldDB" id="A0A1H5C612"/>
<dbReference type="Gene3D" id="3.90.780.10">
    <property type="entry name" value="5'-Nucleotidase, C-terminal domain"/>
    <property type="match status" value="1"/>
</dbReference>
<evidence type="ECO:0000313" key="6">
    <source>
        <dbReference type="Proteomes" id="UP000183407"/>
    </source>
</evidence>
<dbReference type="Pfam" id="PF00149">
    <property type="entry name" value="Metallophos"/>
    <property type="match status" value="1"/>
</dbReference>
<dbReference type="GO" id="GO:0008768">
    <property type="term" value="F:UDP-sugar diphosphatase activity"/>
    <property type="evidence" value="ECO:0007669"/>
    <property type="project" value="TreeGrafter"/>
</dbReference>
<keyword evidence="2" id="KW-0547">Nucleotide-binding</keyword>
<feature type="domain" description="5'-Nucleotidase C-terminal" evidence="4">
    <location>
        <begin position="371"/>
        <end position="529"/>
    </location>
</feature>
<proteinExistence type="inferred from homology"/>
<feature type="domain" description="Calcineurin-like phosphoesterase" evidence="3">
    <location>
        <begin position="40"/>
        <end position="289"/>
    </location>
</feature>
<evidence type="ECO:0000256" key="2">
    <source>
        <dbReference type="RuleBase" id="RU362119"/>
    </source>
</evidence>
<dbReference type="EMBL" id="FNTL01000004">
    <property type="protein sequence ID" value="SED61941.1"/>
    <property type="molecule type" value="Genomic_DNA"/>
</dbReference>
<dbReference type="InterPro" id="IPR029052">
    <property type="entry name" value="Metallo-depent_PP-like"/>
</dbReference>
<accession>A0A1H5C612</accession>
<dbReference type="GO" id="GO:0030288">
    <property type="term" value="C:outer membrane-bounded periplasmic space"/>
    <property type="evidence" value="ECO:0007669"/>
    <property type="project" value="TreeGrafter"/>
</dbReference>
<dbReference type="GO" id="GO:0008253">
    <property type="term" value="F:5'-nucleotidase activity"/>
    <property type="evidence" value="ECO:0007669"/>
    <property type="project" value="TreeGrafter"/>
</dbReference>
<dbReference type="Gene3D" id="3.60.21.10">
    <property type="match status" value="1"/>
</dbReference>
<dbReference type="PRINTS" id="PR01607">
    <property type="entry name" value="APYRASEFAMLY"/>
</dbReference>
<keyword evidence="2" id="KW-0378">Hydrolase</keyword>
<evidence type="ECO:0000259" key="4">
    <source>
        <dbReference type="Pfam" id="PF02872"/>
    </source>
</evidence>
<dbReference type="SUPFAM" id="SSF56300">
    <property type="entry name" value="Metallo-dependent phosphatases"/>
    <property type="match status" value="1"/>
</dbReference>
<evidence type="ECO:0000256" key="1">
    <source>
        <dbReference type="ARBA" id="ARBA00022729"/>
    </source>
</evidence>
<evidence type="ECO:0000259" key="3">
    <source>
        <dbReference type="Pfam" id="PF00149"/>
    </source>
</evidence>
<gene>
    <name evidence="5" type="ORF">SAMN04490220_5008</name>
</gene>
<dbReference type="InterPro" id="IPR004843">
    <property type="entry name" value="Calcineurin-like_PHP"/>
</dbReference>
<dbReference type="GO" id="GO:0000166">
    <property type="term" value="F:nucleotide binding"/>
    <property type="evidence" value="ECO:0007669"/>
    <property type="project" value="UniProtKB-KW"/>
</dbReference>
<dbReference type="RefSeq" id="WP_073358949.1">
    <property type="nucleotide sequence ID" value="NZ_FNTL01000004.1"/>
</dbReference>
<organism evidence="5 6">
    <name type="scientific">Rhodococcus jostii</name>
    <dbReference type="NCBI Taxonomy" id="132919"/>
    <lineage>
        <taxon>Bacteria</taxon>
        <taxon>Bacillati</taxon>
        <taxon>Actinomycetota</taxon>
        <taxon>Actinomycetes</taxon>
        <taxon>Mycobacteriales</taxon>
        <taxon>Nocardiaceae</taxon>
        <taxon>Rhodococcus</taxon>
    </lineage>
</organism>
<dbReference type="Pfam" id="PF02872">
    <property type="entry name" value="5_nucleotid_C"/>
    <property type="match status" value="1"/>
</dbReference>
<dbReference type="PANTHER" id="PTHR11575">
    <property type="entry name" value="5'-NUCLEOTIDASE-RELATED"/>
    <property type="match status" value="1"/>
</dbReference>
<evidence type="ECO:0000313" key="5">
    <source>
        <dbReference type="EMBL" id="SED61941.1"/>
    </source>
</evidence>